<proteinExistence type="inferred from homology"/>
<protein>
    <recommendedName>
        <fullName evidence="12">Cytochrome b5 heme-binding domain-containing protein</fullName>
    </recommendedName>
</protein>
<evidence type="ECO:0000256" key="5">
    <source>
        <dbReference type="ARBA" id="ARBA00022824"/>
    </source>
</evidence>
<dbReference type="PANTHER" id="PTHR12863">
    <property type="entry name" value="FATTY ACID HYDROXYLASE"/>
    <property type="match status" value="1"/>
</dbReference>
<keyword evidence="4 11" id="KW-0479">Metal-binding</keyword>
<keyword evidence="8 11" id="KW-0408">Iron</keyword>
<dbReference type="SUPFAM" id="SSF55856">
    <property type="entry name" value="Cytochrome b5-like heme/steroid binding domain"/>
    <property type="match status" value="1"/>
</dbReference>
<evidence type="ECO:0000256" key="6">
    <source>
        <dbReference type="ARBA" id="ARBA00022989"/>
    </source>
</evidence>
<evidence type="ECO:0000256" key="8">
    <source>
        <dbReference type="ARBA" id="ARBA00023004"/>
    </source>
</evidence>
<sequence length="87" mass="9975">YWLREIKDVTDFLDEHPGGSGYIMEYAGQDITDILAAEATHLHSESTYEILDENYHIGYLATEEEKLEDIRRQGVVLSCLVYRHGNG</sequence>
<dbReference type="SMART" id="SM01117">
    <property type="entry name" value="Cyt-b5"/>
    <property type="match status" value="1"/>
</dbReference>
<keyword evidence="5" id="KW-0256">Endoplasmic reticulum</keyword>
<comment type="similarity">
    <text evidence="11">Belongs to the cytochrome b5 family.</text>
</comment>
<dbReference type="OrthoDB" id="2204368at2759"/>
<reference evidence="13" key="2">
    <citation type="submission" date="2021-01" db="EMBL/GenBank/DDBJ databases">
        <authorList>
            <person name="Schikora-Tamarit M.A."/>
        </authorList>
    </citation>
    <scope>NUCLEOTIDE SEQUENCE</scope>
    <source>
        <strain evidence="13">CBS2887</strain>
    </source>
</reference>
<dbReference type="EMBL" id="JAEUBG010004523">
    <property type="protein sequence ID" value="KAH3681243.1"/>
    <property type="molecule type" value="Genomic_DNA"/>
</dbReference>
<evidence type="ECO:0000256" key="9">
    <source>
        <dbReference type="ARBA" id="ARBA00023098"/>
    </source>
</evidence>
<comment type="caution">
    <text evidence="13">The sequence shown here is derived from an EMBL/GenBank/DDBJ whole genome shotgun (WGS) entry which is preliminary data.</text>
</comment>
<dbReference type="Proteomes" id="UP000774326">
    <property type="component" value="Unassembled WGS sequence"/>
</dbReference>
<evidence type="ECO:0000256" key="10">
    <source>
        <dbReference type="ARBA" id="ARBA00023136"/>
    </source>
</evidence>
<dbReference type="InterPro" id="IPR001199">
    <property type="entry name" value="Cyt_B5-like_heme/steroid-bd"/>
</dbReference>
<dbReference type="GO" id="GO:0006631">
    <property type="term" value="P:fatty acid metabolic process"/>
    <property type="evidence" value="ECO:0007669"/>
    <property type="project" value="TreeGrafter"/>
</dbReference>
<dbReference type="Pfam" id="PF00173">
    <property type="entry name" value="Cyt-b5"/>
    <property type="match status" value="1"/>
</dbReference>
<dbReference type="PROSITE" id="PS00191">
    <property type="entry name" value="CYTOCHROME_B5_1"/>
    <property type="match status" value="1"/>
</dbReference>
<evidence type="ECO:0000259" key="12">
    <source>
        <dbReference type="PROSITE" id="PS50255"/>
    </source>
</evidence>
<gene>
    <name evidence="13" type="ORF">WICPIJ_007795</name>
</gene>
<dbReference type="InterPro" id="IPR036400">
    <property type="entry name" value="Cyt_B5-like_heme/steroid_sf"/>
</dbReference>
<evidence type="ECO:0000256" key="1">
    <source>
        <dbReference type="ARBA" id="ARBA00004477"/>
    </source>
</evidence>
<keyword evidence="14" id="KW-1185">Reference proteome</keyword>
<keyword evidence="7" id="KW-0560">Oxidoreductase</keyword>
<evidence type="ECO:0000256" key="2">
    <source>
        <dbReference type="ARBA" id="ARBA00022617"/>
    </source>
</evidence>
<comment type="subcellular location">
    <subcellularLocation>
        <location evidence="1">Endoplasmic reticulum membrane</location>
        <topology evidence="1">Multi-pass membrane protein</topology>
    </subcellularLocation>
</comment>
<organism evidence="13 14">
    <name type="scientific">Wickerhamomyces pijperi</name>
    <name type="common">Yeast</name>
    <name type="synonym">Pichia pijperi</name>
    <dbReference type="NCBI Taxonomy" id="599730"/>
    <lineage>
        <taxon>Eukaryota</taxon>
        <taxon>Fungi</taxon>
        <taxon>Dikarya</taxon>
        <taxon>Ascomycota</taxon>
        <taxon>Saccharomycotina</taxon>
        <taxon>Saccharomycetes</taxon>
        <taxon>Phaffomycetales</taxon>
        <taxon>Wickerhamomycetaceae</taxon>
        <taxon>Wickerhamomyces</taxon>
    </lineage>
</organism>
<keyword evidence="6" id="KW-1133">Transmembrane helix</keyword>
<name>A0A9P8TIW8_WICPI</name>
<evidence type="ECO:0000256" key="4">
    <source>
        <dbReference type="ARBA" id="ARBA00022723"/>
    </source>
</evidence>
<dbReference type="InterPro" id="IPR018506">
    <property type="entry name" value="Cyt_B5_heme-BS"/>
</dbReference>
<keyword evidence="10" id="KW-0472">Membrane</keyword>
<reference evidence="13" key="1">
    <citation type="journal article" date="2021" name="Open Biol.">
        <title>Shared evolutionary footprints suggest mitochondrial oxidative damage underlies multiple complex I losses in fungi.</title>
        <authorList>
            <person name="Schikora-Tamarit M.A."/>
            <person name="Marcet-Houben M."/>
            <person name="Nosek J."/>
            <person name="Gabaldon T."/>
        </authorList>
    </citation>
    <scope>NUCLEOTIDE SEQUENCE</scope>
    <source>
        <strain evidence="13">CBS2887</strain>
    </source>
</reference>
<dbReference type="GO" id="GO:0046872">
    <property type="term" value="F:metal ion binding"/>
    <property type="evidence" value="ECO:0007669"/>
    <property type="project" value="UniProtKB-UniRule"/>
</dbReference>
<evidence type="ECO:0000313" key="13">
    <source>
        <dbReference type="EMBL" id="KAH3681243.1"/>
    </source>
</evidence>
<dbReference type="PANTHER" id="PTHR12863:SF1">
    <property type="entry name" value="FATTY ACID 2-HYDROXYLASE"/>
    <property type="match status" value="1"/>
</dbReference>
<feature type="domain" description="Cytochrome b5 heme-binding" evidence="12">
    <location>
        <begin position="1"/>
        <end position="61"/>
    </location>
</feature>
<feature type="non-terminal residue" evidence="13">
    <location>
        <position position="1"/>
    </location>
</feature>
<keyword evidence="3" id="KW-0812">Transmembrane</keyword>
<dbReference type="PROSITE" id="PS50255">
    <property type="entry name" value="CYTOCHROME_B5_2"/>
    <property type="match status" value="1"/>
</dbReference>
<evidence type="ECO:0000256" key="3">
    <source>
        <dbReference type="ARBA" id="ARBA00022692"/>
    </source>
</evidence>
<dbReference type="GO" id="GO:0080132">
    <property type="term" value="F:fatty acid 2-hydroxylase activity"/>
    <property type="evidence" value="ECO:0007669"/>
    <property type="project" value="InterPro"/>
</dbReference>
<keyword evidence="2 11" id="KW-0349">Heme</keyword>
<dbReference type="GO" id="GO:0005789">
    <property type="term" value="C:endoplasmic reticulum membrane"/>
    <property type="evidence" value="ECO:0007669"/>
    <property type="project" value="UniProtKB-SubCell"/>
</dbReference>
<dbReference type="InterPro" id="IPR014430">
    <property type="entry name" value="Scs7"/>
</dbReference>
<evidence type="ECO:0000256" key="11">
    <source>
        <dbReference type="RuleBase" id="RU362121"/>
    </source>
</evidence>
<evidence type="ECO:0000256" key="7">
    <source>
        <dbReference type="ARBA" id="ARBA00023002"/>
    </source>
</evidence>
<accession>A0A9P8TIW8</accession>
<dbReference type="GO" id="GO:0020037">
    <property type="term" value="F:heme binding"/>
    <property type="evidence" value="ECO:0007669"/>
    <property type="project" value="UniProtKB-UniRule"/>
</dbReference>
<keyword evidence="9" id="KW-0443">Lipid metabolism</keyword>
<dbReference type="AlphaFoldDB" id="A0A9P8TIW8"/>
<evidence type="ECO:0000313" key="14">
    <source>
        <dbReference type="Proteomes" id="UP000774326"/>
    </source>
</evidence>
<dbReference type="Gene3D" id="3.10.120.10">
    <property type="entry name" value="Cytochrome b5-like heme/steroid binding domain"/>
    <property type="match status" value="1"/>
</dbReference>